<sequence length="41" mass="4733">MRKSQPTNIKSYKSQYMTEKNIVLIDKELYAALAGIKKIIC</sequence>
<keyword evidence="2" id="KW-1185">Reference proteome</keyword>
<evidence type="ECO:0000313" key="1">
    <source>
        <dbReference type="EMBL" id="ABU75650.1"/>
    </source>
</evidence>
<organism evidence="1 2">
    <name type="scientific">Cronobacter sakazakii (strain ATCC BAA-894)</name>
    <name type="common">Enterobacter sakazakii</name>
    <dbReference type="NCBI Taxonomy" id="290339"/>
    <lineage>
        <taxon>Bacteria</taxon>
        <taxon>Pseudomonadati</taxon>
        <taxon>Pseudomonadota</taxon>
        <taxon>Gammaproteobacteria</taxon>
        <taxon>Enterobacterales</taxon>
        <taxon>Enterobacteriaceae</taxon>
        <taxon>Cronobacter</taxon>
    </lineage>
</organism>
<protein>
    <submittedName>
        <fullName evidence="1">Uncharacterized protein</fullName>
    </submittedName>
</protein>
<reference evidence="1 2" key="1">
    <citation type="journal article" date="2010" name="PLoS ONE">
        <title>Genome sequence of Cronobacter sakazakii BAA-894 and comparative genomic hybridization analysis with other Cronobacter species.</title>
        <authorList>
            <person name="Kucerova E."/>
            <person name="Clifton S.W."/>
            <person name="Xia X.Q."/>
            <person name="Long F."/>
            <person name="Porwollik S."/>
            <person name="Fulton L."/>
            <person name="Fronick C."/>
            <person name="Minx P."/>
            <person name="Kyung K."/>
            <person name="Warren W."/>
            <person name="Fulton R."/>
            <person name="Feng D."/>
            <person name="Wollam A."/>
            <person name="Shah N."/>
            <person name="Bhonagiri V."/>
            <person name="Nash W.E."/>
            <person name="Hallsworth-Pepin K."/>
            <person name="Wilson R.K."/>
            <person name="McClelland M."/>
            <person name="Forsythe S.J."/>
        </authorList>
    </citation>
    <scope>NUCLEOTIDE SEQUENCE [LARGE SCALE GENOMIC DNA]</scope>
    <source>
        <strain evidence="1 2">ATCC BAA-894</strain>
    </source>
</reference>
<gene>
    <name evidence="1" type="ordered locus">ESA_00351</name>
</gene>
<dbReference type="AlphaFoldDB" id="A7MJU8"/>
<evidence type="ECO:0000313" key="2">
    <source>
        <dbReference type="Proteomes" id="UP000000260"/>
    </source>
</evidence>
<dbReference type="KEGG" id="esa:ESA_00351"/>
<proteinExistence type="predicted"/>
<dbReference type="EMBL" id="CP000783">
    <property type="protein sequence ID" value="ABU75650.1"/>
    <property type="molecule type" value="Genomic_DNA"/>
</dbReference>
<dbReference type="HOGENOM" id="CLU_3268811_0_0_6"/>
<name>A7MJU8_CROS8</name>
<accession>A7MJU8</accession>
<dbReference type="Proteomes" id="UP000000260">
    <property type="component" value="Chromosome"/>
</dbReference>